<dbReference type="Pfam" id="PF04379">
    <property type="entry name" value="DUF525"/>
    <property type="match status" value="1"/>
</dbReference>
<protein>
    <submittedName>
        <fullName evidence="2">ApaG domain</fullName>
    </submittedName>
</protein>
<sequence>MSASLALPGLTARLDKLVYHHGGKSLPPDKPHAFVYFITIHNGSDHTVTLLGRKWVVSHADGSQLVIEGDKIVGETPRLSPGEQFSYNSYHVTACPARSHGSFHGVDDLGRHIHVVLPAFEMAIPDGSGGKDSCDI</sequence>
<dbReference type="SUPFAM" id="SSF110069">
    <property type="entry name" value="ApaG-like"/>
    <property type="match status" value="1"/>
</dbReference>
<dbReference type="InterPro" id="IPR036767">
    <property type="entry name" value="ApaG_sf"/>
</dbReference>
<name>A0A556QNN0_9BACT</name>
<accession>A0A556QNN0</accession>
<dbReference type="PANTHER" id="PTHR14289:SF16">
    <property type="entry name" value="POLYMERASE DELTA-INTERACTING PROTEIN 2"/>
    <property type="match status" value="1"/>
</dbReference>
<feature type="domain" description="ApaG" evidence="1">
    <location>
        <begin position="6"/>
        <end position="129"/>
    </location>
</feature>
<keyword evidence="3" id="KW-1185">Reference proteome</keyword>
<evidence type="ECO:0000313" key="3">
    <source>
        <dbReference type="Proteomes" id="UP000315648"/>
    </source>
</evidence>
<comment type="caution">
    <text evidence="2">The sequence shown here is derived from an EMBL/GenBank/DDBJ whole genome shotgun (WGS) entry which is preliminary data.</text>
</comment>
<dbReference type="OrthoDB" id="9795226at2"/>
<dbReference type="EMBL" id="VMBG01000001">
    <property type="protein sequence ID" value="TSJ78251.1"/>
    <property type="molecule type" value="Genomic_DNA"/>
</dbReference>
<dbReference type="PROSITE" id="PS51087">
    <property type="entry name" value="APAG"/>
    <property type="match status" value="1"/>
</dbReference>
<dbReference type="AlphaFoldDB" id="A0A556QNN0"/>
<dbReference type="InterPro" id="IPR007474">
    <property type="entry name" value="ApaG_domain"/>
</dbReference>
<reference evidence="2 3" key="1">
    <citation type="submission" date="2019-07" db="EMBL/GenBank/DDBJ databases">
        <title>Description of 53C-WASEF.</title>
        <authorList>
            <person name="Pitt A."/>
            <person name="Hahn M.W."/>
        </authorList>
    </citation>
    <scope>NUCLEOTIDE SEQUENCE [LARGE SCALE GENOMIC DNA]</scope>
    <source>
        <strain evidence="2 3">53C-WASEF</strain>
    </source>
</reference>
<organism evidence="2 3">
    <name type="scientific">Rariglobus hedericola</name>
    <dbReference type="NCBI Taxonomy" id="2597822"/>
    <lineage>
        <taxon>Bacteria</taxon>
        <taxon>Pseudomonadati</taxon>
        <taxon>Verrucomicrobiota</taxon>
        <taxon>Opitutia</taxon>
        <taxon>Opitutales</taxon>
        <taxon>Opitutaceae</taxon>
        <taxon>Rariglobus</taxon>
    </lineage>
</organism>
<dbReference type="RefSeq" id="WP_144228592.1">
    <property type="nucleotide sequence ID" value="NZ_CBCRVV010000003.1"/>
</dbReference>
<proteinExistence type="predicted"/>
<evidence type="ECO:0000259" key="1">
    <source>
        <dbReference type="PROSITE" id="PS51087"/>
    </source>
</evidence>
<dbReference type="PANTHER" id="PTHR14289">
    <property type="entry name" value="F-BOX ONLY PROTEIN 3"/>
    <property type="match status" value="1"/>
</dbReference>
<evidence type="ECO:0000313" key="2">
    <source>
        <dbReference type="EMBL" id="TSJ78251.1"/>
    </source>
</evidence>
<dbReference type="Gene3D" id="2.60.40.1470">
    <property type="entry name" value="ApaG domain"/>
    <property type="match status" value="1"/>
</dbReference>
<dbReference type="GO" id="GO:0070987">
    <property type="term" value="P:error-free translesion synthesis"/>
    <property type="evidence" value="ECO:0007669"/>
    <property type="project" value="TreeGrafter"/>
</dbReference>
<dbReference type="Proteomes" id="UP000315648">
    <property type="component" value="Unassembled WGS sequence"/>
</dbReference>
<gene>
    <name evidence="2" type="ORF">FPL22_02795</name>
</gene>